<keyword evidence="2" id="KW-0963">Cytoplasm</keyword>
<dbReference type="InterPro" id="IPR005627">
    <property type="entry name" value="CutC-like"/>
</dbReference>
<dbReference type="InterPro" id="IPR036822">
    <property type="entry name" value="CutC-like_dom_sf"/>
</dbReference>
<dbReference type="AlphaFoldDB" id="A0A7W7AII1"/>
<comment type="similarity">
    <text evidence="1 2">Belongs to the CutC family.</text>
</comment>
<accession>A0A7W7AII1</accession>
<sequence>MSPGPARRRLEVCVEDVAGIAAASAGGADRIELCAALAVGGLTPPVSLIRVAAAAPLPVHLLARPREGDFSYSRVEAMLVAEDIRTAAEAGLAGVVIGASDRQRRLDVSLLAQWVGQARALGAERGARLSLTLHRAFDLCPDLPAALEEAIRLGFDRVLTSGGAPRAVDGAAMLGRLHEQADGRITILAGSGVSRATLPALLATGITEVHASCRQSRAVPENWPERRFGFVGQQVGGTDVETVAGLVRDLRANASLE</sequence>
<keyword evidence="4" id="KW-1185">Reference proteome</keyword>
<organism evidence="3 4">
    <name type="scientific">Sphingomonas abaci</name>
    <dbReference type="NCBI Taxonomy" id="237611"/>
    <lineage>
        <taxon>Bacteria</taxon>
        <taxon>Pseudomonadati</taxon>
        <taxon>Pseudomonadota</taxon>
        <taxon>Alphaproteobacteria</taxon>
        <taxon>Sphingomonadales</taxon>
        <taxon>Sphingomonadaceae</taxon>
        <taxon>Sphingomonas</taxon>
    </lineage>
</organism>
<dbReference type="GO" id="GO:0005507">
    <property type="term" value="F:copper ion binding"/>
    <property type="evidence" value="ECO:0007669"/>
    <property type="project" value="TreeGrafter"/>
</dbReference>
<evidence type="ECO:0000256" key="2">
    <source>
        <dbReference type="HAMAP-Rule" id="MF_00795"/>
    </source>
</evidence>
<dbReference type="Gene3D" id="3.20.20.380">
    <property type="entry name" value="Copper homeostasis (CutC) domain"/>
    <property type="match status" value="1"/>
</dbReference>
<dbReference type="PANTHER" id="PTHR12598:SF0">
    <property type="entry name" value="COPPER HOMEOSTASIS PROTEIN CUTC HOMOLOG"/>
    <property type="match status" value="1"/>
</dbReference>
<protein>
    <recommendedName>
        <fullName evidence="2">PF03932 family protein CutC</fullName>
    </recommendedName>
</protein>
<proteinExistence type="inferred from homology"/>
<name>A0A7W7AII1_9SPHN</name>
<comment type="caution">
    <text evidence="3">The sequence shown here is derived from an EMBL/GenBank/DDBJ whole genome shotgun (WGS) entry which is preliminary data.</text>
</comment>
<evidence type="ECO:0000313" key="4">
    <source>
        <dbReference type="Proteomes" id="UP000574769"/>
    </source>
</evidence>
<dbReference type="EMBL" id="JACHNY010000003">
    <property type="protein sequence ID" value="MBB4617501.1"/>
    <property type="molecule type" value="Genomic_DNA"/>
</dbReference>
<dbReference type="HAMAP" id="MF_00795">
    <property type="entry name" value="CutC"/>
    <property type="match status" value="1"/>
</dbReference>
<dbReference type="SUPFAM" id="SSF110395">
    <property type="entry name" value="CutC-like"/>
    <property type="match status" value="1"/>
</dbReference>
<evidence type="ECO:0000313" key="3">
    <source>
        <dbReference type="EMBL" id="MBB4617501.1"/>
    </source>
</evidence>
<gene>
    <name evidence="2" type="primary">cutC</name>
    <name evidence="3" type="ORF">GGQ96_001629</name>
</gene>
<reference evidence="3 4" key="1">
    <citation type="submission" date="2020-08" db="EMBL/GenBank/DDBJ databases">
        <title>Genomic Encyclopedia of Type Strains, Phase IV (KMG-IV): sequencing the most valuable type-strain genomes for metagenomic binning, comparative biology and taxonomic classification.</title>
        <authorList>
            <person name="Goeker M."/>
        </authorList>
    </citation>
    <scope>NUCLEOTIDE SEQUENCE [LARGE SCALE GENOMIC DNA]</scope>
    <source>
        <strain evidence="3 4">DSM 15867</strain>
    </source>
</reference>
<dbReference type="RefSeq" id="WP_184113391.1">
    <property type="nucleotide sequence ID" value="NZ_JACHNY010000003.1"/>
</dbReference>
<comment type="subcellular location">
    <subcellularLocation>
        <location evidence="2">Cytoplasm</location>
    </subcellularLocation>
</comment>
<dbReference type="Pfam" id="PF03932">
    <property type="entry name" value="CutC"/>
    <property type="match status" value="1"/>
</dbReference>
<comment type="caution">
    <text evidence="2">Once thought to be involved in copper homeostasis, experiments in E.coli have shown this is not the case.</text>
</comment>
<dbReference type="PANTHER" id="PTHR12598">
    <property type="entry name" value="COPPER HOMEOSTASIS PROTEIN CUTC"/>
    <property type="match status" value="1"/>
</dbReference>
<evidence type="ECO:0000256" key="1">
    <source>
        <dbReference type="ARBA" id="ARBA00007768"/>
    </source>
</evidence>
<dbReference type="GO" id="GO:0005737">
    <property type="term" value="C:cytoplasm"/>
    <property type="evidence" value="ECO:0007669"/>
    <property type="project" value="UniProtKB-SubCell"/>
</dbReference>
<dbReference type="Proteomes" id="UP000574769">
    <property type="component" value="Unassembled WGS sequence"/>
</dbReference>